<evidence type="ECO:0000256" key="7">
    <source>
        <dbReference type="SAM" id="Phobius"/>
    </source>
</evidence>
<dbReference type="GO" id="GO:0016020">
    <property type="term" value="C:membrane"/>
    <property type="evidence" value="ECO:0007669"/>
    <property type="project" value="TreeGrafter"/>
</dbReference>
<feature type="transmembrane region" description="Helical" evidence="7">
    <location>
        <begin position="6"/>
        <end position="24"/>
    </location>
</feature>
<proteinExistence type="inferred from homology"/>
<dbReference type="InterPro" id="IPR050577">
    <property type="entry name" value="MAPR/NEUFC/NENF-like"/>
</dbReference>
<accession>A0AAV9J0S3</accession>
<keyword evidence="7" id="KW-1133">Transmembrane helix</keyword>
<evidence type="ECO:0000313" key="10">
    <source>
        <dbReference type="Proteomes" id="UP001301350"/>
    </source>
</evidence>
<evidence type="ECO:0000256" key="3">
    <source>
        <dbReference type="ARBA" id="ARBA00022723"/>
    </source>
</evidence>
<evidence type="ECO:0000256" key="6">
    <source>
        <dbReference type="ARBA" id="ARBA00038357"/>
    </source>
</evidence>
<dbReference type="SUPFAM" id="SSF55856">
    <property type="entry name" value="Cytochrome b5-like heme/steroid binding domain"/>
    <property type="match status" value="1"/>
</dbReference>
<keyword evidence="10" id="KW-1185">Reference proteome</keyword>
<keyword evidence="7" id="KW-0472">Membrane</keyword>
<dbReference type="PANTHER" id="PTHR10281:SF72">
    <property type="entry name" value="NEUDESIN"/>
    <property type="match status" value="1"/>
</dbReference>
<keyword evidence="4" id="KW-0256">Endoplasmic reticulum</keyword>
<name>A0AAV9J0S3_CYACA</name>
<keyword evidence="2" id="KW-0349">Heme</keyword>
<comment type="subcellular location">
    <subcellularLocation>
        <location evidence="1">Endoplasmic reticulum</location>
    </subcellularLocation>
</comment>
<evidence type="ECO:0000256" key="5">
    <source>
        <dbReference type="ARBA" id="ARBA00023004"/>
    </source>
</evidence>
<dbReference type="InterPro" id="IPR001199">
    <property type="entry name" value="Cyt_B5-like_heme/steroid-bd"/>
</dbReference>
<dbReference type="EMBL" id="JANCYW010000016">
    <property type="protein sequence ID" value="KAK4538190.1"/>
    <property type="molecule type" value="Genomic_DNA"/>
</dbReference>
<dbReference type="GO" id="GO:0046872">
    <property type="term" value="F:metal ion binding"/>
    <property type="evidence" value="ECO:0007669"/>
    <property type="project" value="UniProtKB-KW"/>
</dbReference>
<organism evidence="9 10">
    <name type="scientific">Cyanidium caldarium</name>
    <name type="common">Red alga</name>
    <dbReference type="NCBI Taxonomy" id="2771"/>
    <lineage>
        <taxon>Eukaryota</taxon>
        <taxon>Rhodophyta</taxon>
        <taxon>Bangiophyceae</taxon>
        <taxon>Cyanidiales</taxon>
        <taxon>Cyanidiaceae</taxon>
        <taxon>Cyanidium</taxon>
    </lineage>
</organism>
<keyword evidence="3" id="KW-0479">Metal-binding</keyword>
<dbReference type="InterPro" id="IPR036400">
    <property type="entry name" value="Cyt_B5-like_heme/steroid_sf"/>
</dbReference>
<gene>
    <name evidence="9" type="ORF">CDCA_CDCA16G4215</name>
</gene>
<dbReference type="Gene3D" id="3.10.120.10">
    <property type="entry name" value="Cytochrome b5-like heme/steroid binding domain"/>
    <property type="match status" value="1"/>
</dbReference>
<sequence length="150" mass="16013">MEGLGLWLLVGGGIAVLGALRIMASKTDPTPLPRPSSGANKAPPRKFTAEELAVYDGTKGRPIYIAVQPKPGTDAVVFDVTPAGDFYGPGGPYHVFAGKNASHGLGKMSTDAAEACGPIDELSPAEREHLFQWYEKYLQKYEIVGHMNAQ</sequence>
<protein>
    <recommendedName>
        <fullName evidence="8">Cytochrome b5 heme-binding domain-containing protein</fullName>
    </recommendedName>
</protein>
<evidence type="ECO:0000259" key="8">
    <source>
        <dbReference type="SMART" id="SM01117"/>
    </source>
</evidence>
<dbReference type="AlphaFoldDB" id="A0AAV9J0S3"/>
<dbReference type="SMART" id="SM01117">
    <property type="entry name" value="Cyt-b5"/>
    <property type="match status" value="1"/>
</dbReference>
<keyword evidence="5" id="KW-0408">Iron</keyword>
<evidence type="ECO:0000256" key="2">
    <source>
        <dbReference type="ARBA" id="ARBA00022617"/>
    </source>
</evidence>
<keyword evidence="7" id="KW-0812">Transmembrane</keyword>
<evidence type="ECO:0000313" key="9">
    <source>
        <dbReference type="EMBL" id="KAK4538190.1"/>
    </source>
</evidence>
<reference evidence="9 10" key="1">
    <citation type="submission" date="2022-07" db="EMBL/GenBank/DDBJ databases">
        <title>Genome-wide signatures of adaptation to extreme environments.</title>
        <authorList>
            <person name="Cho C.H."/>
            <person name="Yoon H.S."/>
        </authorList>
    </citation>
    <scope>NUCLEOTIDE SEQUENCE [LARGE SCALE GENOMIC DNA]</scope>
    <source>
        <strain evidence="9 10">DBV 063 E5</strain>
    </source>
</reference>
<comment type="caution">
    <text evidence="9">The sequence shown here is derived from an EMBL/GenBank/DDBJ whole genome shotgun (WGS) entry which is preliminary data.</text>
</comment>
<evidence type="ECO:0000256" key="4">
    <source>
        <dbReference type="ARBA" id="ARBA00022824"/>
    </source>
</evidence>
<comment type="similarity">
    <text evidence="6">Belongs to the cytochrome b5 family. MAPR subfamily.</text>
</comment>
<dbReference type="Proteomes" id="UP001301350">
    <property type="component" value="Unassembled WGS sequence"/>
</dbReference>
<feature type="domain" description="Cytochrome b5 heme-binding" evidence="8">
    <location>
        <begin position="47"/>
        <end position="148"/>
    </location>
</feature>
<dbReference type="GO" id="GO:0005783">
    <property type="term" value="C:endoplasmic reticulum"/>
    <property type="evidence" value="ECO:0007669"/>
    <property type="project" value="UniProtKB-SubCell"/>
</dbReference>
<evidence type="ECO:0000256" key="1">
    <source>
        <dbReference type="ARBA" id="ARBA00004240"/>
    </source>
</evidence>
<dbReference type="PANTHER" id="PTHR10281">
    <property type="entry name" value="MEMBRANE-ASSOCIATED PROGESTERONE RECEPTOR COMPONENT-RELATED"/>
    <property type="match status" value="1"/>
</dbReference>